<protein>
    <submittedName>
        <fullName evidence="2">Glycosyltransferase family 1 protein</fullName>
    </submittedName>
</protein>
<dbReference type="AlphaFoldDB" id="A0A5C1QF53"/>
<feature type="domain" description="Glucosyltransferase 3-like C-terminal" evidence="1">
    <location>
        <begin position="267"/>
        <end position="348"/>
    </location>
</feature>
<dbReference type="EMBL" id="CP035807">
    <property type="protein sequence ID" value="QEN05679.1"/>
    <property type="molecule type" value="Genomic_DNA"/>
</dbReference>
<keyword evidence="2" id="KW-0808">Transferase</keyword>
<evidence type="ECO:0000313" key="3">
    <source>
        <dbReference type="Proteomes" id="UP000323824"/>
    </source>
</evidence>
<accession>A0A5C1QF53</accession>
<evidence type="ECO:0000313" key="2">
    <source>
        <dbReference type="EMBL" id="QEN05679.1"/>
    </source>
</evidence>
<dbReference type="Gene3D" id="3.40.50.2000">
    <property type="entry name" value="Glycogen Phosphorylase B"/>
    <property type="match status" value="1"/>
</dbReference>
<proteinExistence type="predicted"/>
<name>A0A5C1QF53_9SPIO</name>
<keyword evidence="3" id="KW-1185">Reference proteome</keyword>
<dbReference type="GO" id="GO:0016740">
    <property type="term" value="F:transferase activity"/>
    <property type="evidence" value="ECO:0007669"/>
    <property type="project" value="UniProtKB-KW"/>
</dbReference>
<dbReference type="Pfam" id="PF26337">
    <property type="entry name" value="Gtf3_C"/>
    <property type="match status" value="1"/>
</dbReference>
<reference evidence="2 3" key="2">
    <citation type="submission" date="2019-09" db="EMBL/GenBank/DDBJ databases">
        <title>Complete Genome Sequence and Methylome Analysis of free living Spirochaetas.</title>
        <authorList>
            <person name="Leshcheva N."/>
            <person name="Mikheeva N."/>
        </authorList>
    </citation>
    <scope>NUCLEOTIDE SEQUENCE [LARGE SCALE GENOMIC DNA]</scope>
    <source>
        <strain evidence="2 3">P</strain>
    </source>
</reference>
<organism evidence="2 3">
    <name type="scientific">Thiospirochaeta perfilievii</name>
    <dbReference type="NCBI Taxonomy" id="252967"/>
    <lineage>
        <taxon>Bacteria</taxon>
        <taxon>Pseudomonadati</taxon>
        <taxon>Spirochaetota</taxon>
        <taxon>Spirochaetia</taxon>
        <taxon>Spirochaetales</taxon>
        <taxon>Spirochaetaceae</taxon>
        <taxon>Thiospirochaeta</taxon>
    </lineage>
</organism>
<dbReference type="SUPFAM" id="SSF53756">
    <property type="entry name" value="UDP-Glycosyltransferase/glycogen phosphorylase"/>
    <property type="match status" value="1"/>
</dbReference>
<gene>
    <name evidence="2" type="ORF">EW093_13480</name>
</gene>
<reference evidence="2 3" key="1">
    <citation type="submission" date="2019-02" db="EMBL/GenBank/DDBJ databases">
        <authorList>
            <person name="Fomenkov A."/>
            <person name="Dubinina G."/>
            <person name="Grabovich M."/>
            <person name="Vincze T."/>
            <person name="Roberts R.J."/>
        </authorList>
    </citation>
    <scope>NUCLEOTIDE SEQUENCE [LARGE SCALE GENOMIC DNA]</scope>
    <source>
        <strain evidence="2 3">P</strain>
    </source>
</reference>
<dbReference type="InterPro" id="IPR058592">
    <property type="entry name" value="Gtf3_C"/>
</dbReference>
<evidence type="ECO:0000259" key="1">
    <source>
        <dbReference type="Pfam" id="PF26337"/>
    </source>
</evidence>
<dbReference type="OrthoDB" id="9811902at2"/>
<sequence>MNIIYHIPWEIKVGRKSATGIRPLEMLEAFKNLGCNVYTVMGSGHDRKVAIRSIKTLINSGVKFDFVYSESSTAPTFIASGWKDFLKYGSLDLKFLKYCRKNGLKLGLFYRDIYWRYPEYMEEIPFLKRIILQLTYRLDLIWYKKWVTNLYLPSVKMSRLLGKYSFNVKGLPPAGSEIDYIDNLNNKKQDLNLFYVGGTNENYKLHKLFKIVSNKIGTKLRYCTRKDEWNIVSSQYKSGSNIEVIHKSGKELKEELINADIGMLFFETDEYRTFAMPVKMFEYLSYGIPVIATEGTAAGDWVKKNGVGWTIPYSEEALDNLLNNLIENPNQIVNTKKNISNVLKDNLWSSRAEQVIKDLR</sequence>
<dbReference type="RefSeq" id="WP_149568913.1">
    <property type="nucleotide sequence ID" value="NZ_CP035807.1"/>
</dbReference>
<dbReference type="KEGG" id="sper:EW093_13480"/>
<dbReference type="Proteomes" id="UP000323824">
    <property type="component" value="Chromosome"/>
</dbReference>